<sequence length="59" mass="6648">MPTYEFKCKDCGAEFEVVASLSEFERLKRERTAQCTACGRSNVEPEIVAFQVQTARKSA</sequence>
<protein>
    <submittedName>
        <fullName evidence="2">Zinc ribbon domain-containing protein</fullName>
    </submittedName>
</protein>
<comment type="caution">
    <text evidence="2">The sequence shown here is derived from an EMBL/GenBank/DDBJ whole genome shotgun (WGS) entry which is preliminary data.</text>
</comment>
<organism evidence="2 3">
    <name type="scientific">Sorangium atrum</name>
    <dbReference type="NCBI Taxonomy" id="2995308"/>
    <lineage>
        <taxon>Bacteria</taxon>
        <taxon>Pseudomonadati</taxon>
        <taxon>Myxococcota</taxon>
        <taxon>Polyangia</taxon>
        <taxon>Polyangiales</taxon>
        <taxon>Polyangiaceae</taxon>
        <taxon>Sorangium</taxon>
    </lineage>
</organism>
<reference evidence="2 3" key="1">
    <citation type="submission" date="2023-01" db="EMBL/GenBank/DDBJ databases">
        <title>Minimal conservation of predation-associated metabolite biosynthetic gene clusters underscores biosynthetic potential of Myxococcota including descriptions for ten novel species: Archangium lansinium sp. nov., Myxococcus landrumus sp. nov., Nannocystis bai.</title>
        <authorList>
            <person name="Ahearne A."/>
            <person name="Stevens C."/>
            <person name="Dowd S."/>
        </authorList>
    </citation>
    <scope>NUCLEOTIDE SEQUENCE [LARGE SCALE GENOMIC DNA]</scope>
    <source>
        <strain evidence="2 3">WIWO2</strain>
    </source>
</reference>
<dbReference type="InterPro" id="IPR013429">
    <property type="entry name" value="Regulatory_FmdB_Zinc_ribbon"/>
</dbReference>
<dbReference type="Pfam" id="PF09723">
    <property type="entry name" value="Zn_ribbon_8"/>
    <property type="match status" value="1"/>
</dbReference>
<dbReference type="Proteomes" id="UP001217485">
    <property type="component" value="Unassembled WGS sequence"/>
</dbReference>
<accession>A0ABT5BV53</accession>
<evidence type="ECO:0000313" key="3">
    <source>
        <dbReference type="Proteomes" id="UP001217485"/>
    </source>
</evidence>
<proteinExistence type="predicted"/>
<dbReference type="EMBL" id="JAQNDK010000001">
    <property type="protein sequence ID" value="MDC0677455.1"/>
    <property type="molecule type" value="Genomic_DNA"/>
</dbReference>
<name>A0ABT5BV53_9BACT</name>
<evidence type="ECO:0000313" key="2">
    <source>
        <dbReference type="EMBL" id="MDC0677455.1"/>
    </source>
</evidence>
<keyword evidence="3" id="KW-1185">Reference proteome</keyword>
<evidence type="ECO:0000259" key="1">
    <source>
        <dbReference type="SMART" id="SM00834"/>
    </source>
</evidence>
<dbReference type="NCBIfam" id="TIGR02605">
    <property type="entry name" value="CxxC_CxxC_SSSS"/>
    <property type="match status" value="1"/>
</dbReference>
<dbReference type="Gene3D" id="2.20.28.30">
    <property type="entry name" value="RNA polymerase ii, chain L"/>
    <property type="match status" value="1"/>
</dbReference>
<dbReference type="SMART" id="SM00834">
    <property type="entry name" value="CxxC_CXXC_SSSS"/>
    <property type="match status" value="1"/>
</dbReference>
<dbReference type="RefSeq" id="WP_272094214.1">
    <property type="nucleotide sequence ID" value="NZ_JAQNDK010000001.1"/>
</dbReference>
<gene>
    <name evidence="2" type="ORF">POL72_06845</name>
</gene>
<feature type="domain" description="Putative regulatory protein FmdB zinc ribbon" evidence="1">
    <location>
        <begin position="1"/>
        <end position="48"/>
    </location>
</feature>